<proteinExistence type="predicted"/>
<sequence length="247" mass="27898">MEANLASRTGVNTRAQSVVGRREDKMRPSTLADPPKKNSKISRMEPSKGARADTRPLRRTKEQENVDVRTRDFHVHSHERPRQNSPHQLVPSVGNYRQPKEDRRHQKKDFPPEPSTRRKAGGSGNAGLQKQVDEIRTLLKGITPGRRPVKHSTLLSFSSRLRKAMMPRGFRMPKFKTFSGFGDPGNHLKSFDSQLSFWASDDEVYARAFPSSLSGAGFEVVPQITTRFHRLLARCHGPIHGPIHGQI</sequence>
<dbReference type="EMBL" id="BAABME010000199">
    <property type="protein sequence ID" value="GAA0140626.1"/>
    <property type="molecule type" value="Genomic_DNA"/>
</dbReference>
<feature type="compositionally biased region" description="Basic and acidic residues" evidence="1">
    <location>
        <begin position="98"/>
        <end position="111"/>
    </location>
</feature>
<dbReference type="Proteomes" id="UP001454036">
    <property type="component" value="Unassembled WGS sequence"/>
</dbReference>
<name>A0AAV3NNF7_LITER</name>
<evidence type="ECO:0000313" key="3">
    <source>
        <dbReference type="Proteomes" id="UP001454036"/>
    </source>
</evidence>
<accession>A0AAV3NNF7</accession>
<evidence type="ECO:0000256" key="1">
    <source>
        <dbReference type="SAM" id="MobiDB-lite"/>
    </source>
</evidence>
<dbReference type="AlphaFoldDB" id="A0AAV3NNF7"/>
<gene>
    <name evidence="2" type="ORF">LIER_01935</name>
</gene>
<protein>
    <submittedName>
        <fullName evidence="2">Uncharacterized protein</fullName>
    </submittedName>
</protein>
<organism evidence="2 3">
    <name type="scientific">Lithospermum erythrorhizon</name>
    <name type="common">Purple gromwell</name>
    <name type="synonym">Lithospermum officinale var. erythrorhizon</name>
    <dbReference type="NCBI Taxonomy" id="34254"/>
    <lineage>
        <taxon>Eukaryota</taxon>
        <taxon>Viridiplantae</taxon>
        <taxon>Streptophyta</taxon>
        <taxon>Embryophyta</taxon>
        <taxon>Tracheophyta</taxon>
        <taxon>Spermatophyta</taxon>
        <taxon>Magnoliopsida</taxon>
        <taxon>eudicotyledons</taxon>
        <taxon>Gunneridae</taxon>
        <taxon>Pentapetalae</taxon>
        <taxon>asterids</taxon>
        <taxon>lamiids</taxon>
        <taxon>Boraginales</taxon>
        <taxon>Boraginaceae</taxon>
        <taxon>Boraginoideae</taxon>
        <taxon>Lithospermeae</taxon>
        <taxon>Lithospermum</taxon>
    </lineage>
</organism>
<feature type="compositionally biased region" description="Basic and acidic residues" evidence="1">
    <location>
        <begin position="42"/>
        <end position="82"/>
    </location>
</feature>
<reference evidence="2 3" key="1">
    <citation type="submission" date="2024-01" db="EMBL/GenBank/DDBJ databases">
        <title>The complete chloroplast genome sequence of Lithospermum erythrorhizon: insights into the phylogenetic relationship among Boraginaceae species and the maternal lineages of purple gromwells.</title>
        <authorList>
            <person name="Okada T."/>
            <person name="Watanabe K."/>
        </authorList>
    </citation>
    <scope>NUCLEOTIDE SEQUENCE [LARGE SCALE GENOMIC DNA]</scope>
</reference>
<keyword evidence="3" id="KW-1185">Reference proteome</keyword>
<comment type="caution">
    <text evidence="2">The sequence shown here is derived from an EMBL/GenBank/DDBJ whole genome shotgun (WGS) entry which is preliminary data.</text>
</comment>
<feature type="region of interest" description="Disordered" evidence="1">
    <location>
        <begin position="1"/>
        <end position="132"/>
    </location>
</feature>
<evidence type="ECO:0000313" key="2">
    <source>
        <dbReference type="EMBL" id="GAA0140626.1"/>
    </source>
</evidence>
<feature type="compositionally biased region" description="Polar residues" evidence="1">
    <location>
        <begin position="1"/>
        <end position="16"/>
    </location>
</feature>